<name>A0A426ZNF2_ENSVE</name>
<feature type="transmembrane region" description="Helical" evidence="1">
    <location>
        <begin position="116"/>
        <end position="134"/>
    </location>
</feature>
<protein>
    <submittedName>
        <fullName evidence="2">Uncharacterized protein</fullName>
    </submittedName>
</protein>
<feature type="transmembrane region" description="Helical" evidence="1">
    <location>
        <begin position="91"/>
        <end position="110"/>
    </location>
</feature>
<dbReference type="Proteomes" id="UP000287651">
    <property type="component" value="Unassembled WGS sequence"/>
</dbReference>
<gene>
    <name evidence="2" type="ORF">B296_00027611</name>
</gene>
<evidence type="ECO:0000313" key="3">
    <source>
        <dbReference type="Proteomes" id="UP000287651"/>
    </source>
</evidence>
<comment type="caution">
    <text evidence="2">The sequence shown here is derived from an EMBL/GenBank/DDBJ whole genome shotgun (WGS) entry which is preliminary data.</text>
</comment>
<proteinExistence type="predicted"/>
<sequence length="317" mass="33818">MWLETRLECVGSSPRVSGACQVGTREFAGRRSKLTGRLSGVAERLAGSGEGLEDFAKGIRKIARNTPEDHHWKTERLTVGNTGGYRIAGGVLPISIIAAIINVFVVILQLLPLPSVIAIVIYTAITIIVVITVFHPMPLPPATAISQFPLYYNHLHAVNASLPLLPPSHALLCVVVAQPPLLLAAATHLCTAPIVGGCLLLPRVVVLSLLTASISSMKRTLSLPSSSHITRYCLWPLPRHPLLPLPSPTSPATASALLQHQSPLLLLLALDSTQPMVARPSCCPLPSLPSHHSHSSLDPLPHLPLLSPLSYANFSSI</sequence>
<evidence type="ECO:0000313" key="2">
    <source>
        <dbReference type="EMBL" id="RRT65522.1"/>
    </source>
</evidence>
<keyword evidence="1" id="KW-0812">Transmembrane</keyword>
<dbReference type="AlphaFoldDB" id="A0A426ZNF2"/>
<evidence type="ECO:0000256" key="1">
    <source>
        <dbReference type="SAM" id="Phobius"/>
    </source>
</evidence>
<organism evidence="2 3">
    <name type="scientific">Ensete ventricosum</name>
    <name type="common">Abyssinian banana</name>
    <name type="synonym">Musa ensete</name>
    <dbReference type="NCBI Taxonomy" id="4639"/>
    <lineage>
        <taxon>Eukaryota</taxon>
        <taxon>Viridiplantae</taxon>
        <taxon>Streptophyta</taxon>
        <taxon>Embryophyta</taxon>
        <taxon>Tracheophyta</taxon>
        <taxon>Spermatophyta</taxon>
        <taxon>Magnoliopsida</taxon>
        <taxon>Liliopsida</taxon>
        <taxon>Zingiberales</taxon>
        <taxon>Musaceae</taxon>
        <taxon>Ensete</taxon>
    </lineage>
</organism>
<keyword evidence="1" id="KW-0472">Membrane</keyword>
<accession>A0A426ZNF2</accession>
<dbReference type="EMBL" id="AMZH03005782">
    <property type="protein sequence ID" value="RRT65522.1"/>
    <property type="molecule type" value="Genomic_DNA"/>
</dbReference>
<reference evidence="2 3" key="1">
    <citation type="journal article" date="2014" name="Agronomy (Basel)">
        <title>A Draft Genome Sequence for Ensete ventricosum, the Drought-Tolerant Tree Against Hunger.</title>
        <authorList>
            <person name="Harrison J."/>
            <person name="Moore K.A."/>
            <person name="Paszkiewicz K."/>
            <person name="Jones T."/>
            <person name="Grant M."/>
            <person name="Ambacheew D."/>
            <person name="Muzemil S."/>
            <person name="Studholme D.J."/>
        </authorList>
    </citation>
    <scope>NUCLEOTIDE SEQUENCE [LARGE SCALE GENOMIC DNA]</scope>
</reference>
<keyword evidence="1" id="KW-1133">Transmembrane helix</keyword>